<name>A0A345SW50_9ACTN</name>
<dbReference type="InterPro" id="IPR045931">
    <property type="entry name" value="DUF6350"/>
</dbReference>
<feature type="transmembrane region" description="Helical" evidence="2">
    <location>
        <begin position="176"/>
        <end position="198"/>
    </location>
</feature>
<feature type="transmembrane region" description="Helical" evidence="2">
    <location>
        <begin position="385"/>
        <end position="408"/>
    </location>
</feature>
<keyword evidence="2" id="KW-1133">Transmembrane helix</keyword>
<feature type="transmembrane region" description="Helical" evidence="2">
    <location>
        <begin position="428"/>
        <end position="450"/>
    </location>
</feature>
<dbReference type="OrthoDB" id="3852607at2"/>
<feature type="transmembrane region" description="Helical" evidence="2">
    <location>
        <begin position="243"/>
        <end position="267"/>
    </location>
</feature>
<accession>A0A345SW50</accession>
<keyword evidence="2" id="KW-0812">Transmembrane</keyword>
<proteinExistence type="predicted"/>
<keyword evidence="2" id="KW-0472">Membrane</keyword>
<reference evidence="4" key="1">
    <citation type="submission" date="2018-07" db="EMBL/GenBank/DDBJ databases">
        <title>Streptacidiphilus bronchialis DSM 106435 chromosome.</title>
        <authorList>
            <person name="Batra D."/>
            <person name="Gulvik C.A."/>
        </authorList>
    </citation>
    <scope>NUCLEOTIDE SEQUENCE [LARGE SCALE GENOMIC DNA]</scope>
    <source>
        <strain evidence="4">DSM 106435</strain>
    </source>
</reference>
<feature type="transmembrane region" description="Helical" evidence="2">
    <location>
        <begin position="92"/>
        <end position="115"/>
    </location>
</feature>
<sequence length="487" mass="48086">MTHLIGSRAPALHQASEAADPPEAPVAPVVTIGLAAGVAAALAGLALTAVPLLLLWIVSPYIQNGAVGSLHLAACLWLLAHGADLVRVTGSGPAAATAPVGIAPLLLTAAVLVLLHRAGKYTGRALRTAQGDPSGGPLPVRGLAAALLAVSVGYTTAAAVAVALASGNGVLRARPLPALGAATVVAVIGAAAGLRSAARPGPPHPSPLLRLRALLNPYGEPSGQRTARRLPAWAFPPDALSPVLRAAAAAWAALLGVGAVVFGIALLMHGNAAGRTVLALAPDVPGQIGLLLLCLALYPDAVVWASAYALGPGFTLGTGSTVAPHGTVLGDTPVLPLLAALPDPDAPGGAIPLGLVALALPPLAGAALAAVLGRAAARDRWHPTATAVAAVAAALATGFALAACAAASGGALGTDRLASLGPRPWQSGLAAAAWSAATGVPGTLVVRFLLRSRSAPTVTPRLGLLARLRDLSAGRWRRHPVADPLEE</sequence>
<feature type="transmembrane region" description="Helical" evidence="2">
    <location>
        <begin position="29"/>
        <end position="55"/>
    </location>
</feature>
<dbReference type="RefSeq" id="WP_114914323.1">
    <property type="nucleotide sequence ID" value="NZ_CP031264.1"/>
</dbReference>
<organism evidence="3 4">
    <name type="scientific">Peterkaempfera bronchialis</name>
    <dbReference type="NCBI Taxonomy" id="2126346"/>
    <lineage>
        <taxon>Bacteria</taxon>
        <taxon>Bacillati</taxon>
        <taxon>Actinomycetota</taxon>
        <taxon>Actinomycetes</taxon>
        <taxon>Kitasatosporales</taxon>
        <taxon>Streptomycetaceae</taxon>
        <taxon>Peterkaempfera</taxon>
    </lineage>
</organism>
<feature type="transmembrane region" description="Helical" evidence="2">
    <location>
        <begin position="350"/>
        <end position="373"/>
    </location>
</feature>
<gene>
    <name evidence="3" type="ORF">C7M71_011410</name>
</gene>
<dbReference type="EMBL" id="CP031264">
    <property type="protein sequence ID" value="AXI77955.1"/>
    <property type="molecule type" value="Genomic_DNA"/>
</dbReference>
<dbReference type="AlphaFoldDB" id="A0A345SW50"/>
<evidence type="ECO:0000313" key="4">
    <source>
        <dbReference type="Proteomes" id="UP000249340"/>
    </source>
</evidence>
<feature type="transmembrane region" description="Helical" evidence="2">
    <location>
        <begin position="288"/>
        <end position="310"/>
    </location>
</feature>
<dbReference type="KEGG" id="stri:C7M71_011410"/>
<dbReference type="Proteomes" id="UP000249340">
    <property type="component" value="Chromosome"/>
</dbReference>
<protein>
    <recommendedName>
        <fullName evidence="5">Integral membrane protein</fullName>
    </recommendedName>
</protein>
<evidence type="ECO:0000313" key="3">
    <source>
        <dbReference type="EMBL" id="AXI77955.1"/>
    </source>
</evidence>
<dbReference type="Pfam" id="PF19877">
    <property type="entry name" value="DUF6350"/>
    <property type="match status" value="1"/>
</dbReference>
<keyword evidence="4" id="KW-1185">Reference proteome</keyword>
<feature type="region of interest" description="Disordered" evidence="1">
    <location>
        <begin position="1"/>
        <end position="23"/>
    </location>
</feature>
<feature type="transmembrane region" description="Helical" evidence="2">
    <location>
        <begin position="143"/>
        <end position="164"/>
    </location>
</feature>
<feature type="transmembrane region" description="Helical" evidence="2">
    <location>
        <begin position="61"/>
        <end position="80"/>
    </location>
</feature>
<evidence type="ECO:0000256" key="1">
    <source>
        <dbReference type="SAM" id="MobiDB-lite"/>
    </source>
</evidence>
<evidence type="ECO:0008006" key="5">
    <source>
        <dbReference type="Google" id="ProtNLM"/>
    </source>
</evidence>
<evidence type="ECO:0000256" key="2">
    <source>
        <dbReference type="SAM" id="Phobius"/>
    </source>
</evidence>